<name>H2YCC7_CIOSA</name>
<reference evidence="3" key="2">
    <citation type="submission" date="2025-08" db="UniProtKB">
        <authorList>
            <consortium name="Ensembl"/>
        </authorList>
    </citation>
    <scope>IDENTIFICATION</scope>
</reference>
<sequence>MKTLFNILDDNGIGLVPLTEIERRWRDDAVPNLPGVLDCLRSVAPPDGLLSFETFVWGLRTALSRARHDKVKFKDATNRKTSSKQDLDSDTGILPPYYYRDIGKGKASRYQSKTASDNEDFKRGSYVKQSSRSNWLEDNDVTFGRYPVNTFSGIPQPQNHPDNRSFKSGHRRSNSGPISTAKVLPSPKRAPWPTSSRDEVRVTKMGYATKFSAVSSATEETQVNKINQSLEEIKSDSSADKSFLSLKSDLSICSLDPKKSSKSEDETSLLKMCMQDSGSEKSFQCVSEKSDLDRITANTLFINSDDKRSMNKMKPIGLSGKYIGITGTLQRAKSSACIPNHYGSLRRPVTTPPSTGVTSASESCFSGESMERRAGDRILRNAFSTQRRQYASAGESGDESNTRIIPTVTSSAERKRTGGTAPDMKPDVNATREGVGRRCNSASPPDRPVPKTARNSPPTSSDKYVNHSPSENTTTGRLGASKSHHNFSCEPETSKEGSGIPAGGYATVGRRRHGGSKKREPRRHTVTNGIDYNVLKLIKQLEQEKDVLLQGLETLNRGRQWFQDRICDVQEKQRLLSNNGLKPTSDVTENDATATQARIDGLLTKVSDMTKFVQSMSDDNTETCNDYDDGHMTDKQSRVVTALREQNHILTQDVTQKSDKIVQLEHEKSVLVQQLFQAKAEAQCVDGQVNTSIFI</sequence>
<dbReference type="InterPro" id="IPR057953">
    <property type="entry name" value="SAPC2_N"/>
</dbReference>
<protein>
    <recommendedName>
        <fullName evidence="2">Suppressor APC domain-containing protein</fullName>
    </recommendedName>
</protein>
<feature type="region of interest" description="Disordered" evidence="1">
    <location>
        <begin position="108"/>
        <end position="129"/>
    </location>
</feature>
<feature type="region of interest" description="Disordered" evidence="1">
    <location>
        <begin position="347"/>
        <end position="373"/>
    </location>
</feature>
<feature type="compositionally biased region" description="Polar residues" evidence="1">
    <location>
        <begin position="402"/>
        <end position="411"/>
    </location>
</feature>
<evidence type="ECO:0000256" key="1">
    <source>
        <dbReference type="SAM" id="MobiDB-lite"/>
    </source>
</evidence>
<dbReference type="Pfam" id="PF11414">
    <property type="entry name" value="Suppressor_APC"/>
    <property type="match status" value="1"/>
</dbReference>
<feature type="compositionally biased region" description="Polar residues" evidence="1">
    <location>
        <begin position="150"/>
        <end position="160"/>
    </location>
</feature>
<proteinExistence type="predicted"/>
<dbReference type="PANTHER" id="PTHR14907">
    <property type="entry name" value="FI14130P"/>
    <property type="match status" value="1"/>
</dbReference>
<feature type="region of interest" description="Disordered" evidence="1">
    <location>
        <begin position="386"/>
        <end position="522"/>
    </location>
</feature>
<dbReference type="PANTHER" id="PTHR14907:SF2">
    <property type="entry name" value="SUPPRESSOR APC DOMAIN-CONTAINING PROTEIN 2"/>
    <property type="match status" value="1"/>
</dbReference>
<dbReference type="AlphaFoldDB" id="H2YCC7"/>
<accession>H2YCC7</accession>
<feature type="domain" description="Suppressor APC" evidence="2">
    <location>
        <begin position="1"/>
        <end position="69"/>
    </location>
</feature>
<organism evidence="3 4">
    <name type="scientific">Ciona savignyi</name>
    <name type="common">Pacific transparent sea squirt</name>
    <dbReference type="NCBI Taxonomy" id="51511"/>
    <lineage>
        <taxon>Eukaryota</taxon>
        <taxon>Metazoa</taxon>
        <taxon>Chordata</taxon>
        <taxon>Tunicata</taxon>
        <taxon>Ascidiacea</taxon>
        <taxon>Phlebobranchia</taxon>
        <taxon>Cionidae</taxon>
        <taxon>Ciona</taxon>
    </lineage>
</organism>
<keyword evidence="4" id="KW-1185">Reference proteome</keyword>
<dbReference type="InterPro" id="IPR026828">
    <property type="entry name" value="SAPC2_1/2"/>
</dbReference>
<evidence type="ECO:0000313" key="4">
    <source>
        <dbReference type="Proteomes" id="UP000007875"/>
    </source>
</evidence>
<feature type="compositionally biased region" description="Polar residues" evidence="1">
    <location>
        <begin position="453"/>
        <end position="476"/>
    </location>
</feature>
<dbReference type="InParanoid" id="H2YCC7"/>
<feature type="compositionally biased region" description="Basic residues" evidence="1">
    <location>
        <begin position="509"/>
        <end position="522"/>
    </location>
</feature>
<dbReference type="Pfam" id="PF25825">
    <property type="entry name" value="SAPC2_N"/>
    <property type="match status" value="1"/>
</dbReference>
<feature type="region of interest" description="Disordered" evidence="1">
    <location>
        <begin position="150"/>
        <end position="197"/>
    </location>
</feature>
<dbReference type="GeneTree" id="ENSGT00940000167039"/>
<reference evidence="3" key="3">
    <citation type="submission" date="2025-09" db="UniProtKB">
        <authorList>
            <consortium name="Ensembl"/>
        </authorList>
    </citation>
    <scope>IDENTIFICATION</scope>
</reference>
<evidence type="ECO:0000259" key="2">
    <source>
        <dbReference type="Pfam" id="PF25825"/>
    </source>
</evidence>
<feature type="compositionally biased region" description="Low complexity" evidence="1">
    <location>
        <begin position="348"/>
        <end position="359"/>
    </location>
</feature>
<dbReference type="Proteomes" id="UP000007875">
    <property type="component" value="Unassembled WGS sequence"/>
</dbReference>
<reference evidence="4" key="1">
    <citation type="submission" date="2003-08" db="EMBL/GenBank/DDBJ databases">
        <authorList>
            <person name="Birren B."/>
            <person name="Nusbaum C."/>
            <person name="Abebe A."/>
            <person name="Abouelleil A."/>
            <person name="Adekoya E."/>
            <person name="Ait-zahra M."/>
            <person name="Allen N."/>
            <person name="Allen T."/>
            <person name="An P."/>
            <person name="Anderson M."/>
            <person name="Anderson S."/>
            <person name="Arachchi H."/>
            <person name="Armbruster J."/>
            <person name="Bachantsang P."/>
            <person name="Baldwin J."/>
            <person name="Barry A."/>
            <person name="Bayul T."/>
            <person name="Blitshsteyn B."/>
            <person name="Bloom T."/>
            <person name="Blye J."/>
            <person name="Boguslavskiy L."/>
            <person name="Borowsky M."/>
            <person name="Boukhgalter B."/>
            <person name="Brunache A."/>
            <person name="Butler J."/>
            <person name="Calixte N."/>
            <person name="Calvo S."/>
            <person name="Camarata J."/>
            <person name="Campo K."/>
            <person name="Chang J."/>
            <person name="Cheshatsang Y."/>
            <person name="Citroen M."/>
            <person name="Collymore A."/>
            <person name="Considine T."/>
            <person name="Cook A."/>
            <person name="Cooke P."/>
            <person name="Corum B."/>
            <person name="Cuomo C."/>
            <person name="David R."/>
            <person name="Dawoe T."/>
            <person name="Degray S."/>
            <person name="Dodge S."/>
            <person name="Dooley K."/>
            <person name="Dorje P."/>
            <person name="Dorjee K."/>
            <person name="Dorris L."/>
            <person name="Duffey N."/>
            <person name="Dupes A."/>
            <person name="Elkins T."/>
            <person name="Engels R."/>
            <person name="Erickson J."/>
            <person name="Farina A."/>
            <person name="Faro S."/>
            <person name="Ferreira P."/>
            <person name="Fischer H."/>
            <person name="Fitzgerald M."/>
            <person name="Foley K."/>
            <person name="Gage D."/>
            <person name="Galagan J."/>
            <person name="Gearin G."/>
            <person name="Gnerre S."/>
            <person name="Gnirke A."/>
            <person name="Goyette A."/>
            <person name="Graham J."/>
            <person name="Grandbois E."/>
            <person name="Gyaltsen K."/>
            <person name="Hafez N."/>
            <person name="Hagopian D."/>
            <person name="Hagos B."/>
            <person name="Hall J."/>
            <person name="Hatcher B."/>
            <person name="Heller A."/>
            <person name="Higgins H."/>
            <person name="Honan T."/>
            <person name="Horn A."/>
            <person name="Houde N."/>
            <person name="Hughes L."/>
            <person name="Hulme W."/>
            <person name="Husby E."/>
            <person name="Iliev I."/>
            <person name="Jaffe D."/>
            <person name="Jones C."/>
            <person name="Kamal M."/>
            <person name="Kamat A."/>
            <person name="Kamvysselis M."/>
            <person name="Karlsson E."/>
            <person name="Kells C."/>
            <person name="Kieu A."/>
            <person name="Kisner P."/>
            <person name="Kodira C."/>
            <person name="Kulbokas E."/>
            <person name="Labutti K."/>
            <person name="Lama D."/>
            <person name="Landers T."/>
            <person name="Leger J."/>
            <person name="Levine S."/>
            <person name="Lewis D."/>
            <person name="Lewis T."/>
            <person name="Lindblad-toh K."/>
            <person name="Liu X."/>
            <person name="Lokyitsang T."/>
            <person name="Lokyitsang Y."/>
            <person name="Lucien O."/>
            <person name="Lui A."/>
            <person name="Ma L.J."/>
            <person name="Mabbitt R."/>
            <person name="Macdonald J."/>
            <person name="Maclean C."/>
            <person name="Major J."/>
            <person name="Manning J."/>
            <person name="Marabella R."/>
            <person name="Maru K."/>
            <person name="Matthews C."/>
            <person name="Mauceli E."/>
            <person name="Mccarthy M."/>
            <person name="Mcdonough S."/>
            <person name="Mcghee T."/>
            <person name="Meldrim J."/>
            <person name="Meneus L."/>
            <person name="Mesirov J."/>
            <person name="Mihalev A."/>
            <person name="Mihova T."/>
            <person name="Mikkelsen T."/>
            <person name="Mlenga V."/>
            <person name="Moru K."/>
            <person name="Mozes J."/>
            <person name="Mulrain L."/>
            <person name="Munson G."/>
            <person name="Naylor J."/>
            <person name="Newes C."/>
            <person name="Nguyen C."/>
            <person name="Nguyen N."/>
            <person name="Nguyen T."/>
            <person name="Nicol R."/>
            <person name="Nielsen C."/>
            <person name="Nizzari M."/>
            <person name="Norbu C."/>
            <person name="Norbu N."/>
            <person name="O'donnell P."/>
            <person name="Okoawo O."/>
            <person name="O'leary S."/>
            <person name="Omotosho B."/>
            <person name="O'neill K."/>
            <person name="Osman S."/>
            <person name="Parker S."/>
            <person name="Perrin D."/>
            <person name="Phunkhang P."/>
            <person name="Piqani B."/>
            <person name="Purcell S."/>
            <person name="Rachupka T."/>
            <person name="Ramasamy U."/>
            <person name="Rameau R."/>
            <person name="Ray V."/>
            <person name="Raymond C."/>
            <person name="Retta R."/>
            <person name="Richardson S."/>
            <person name="Rise C."/>
            <person name="Rodriguez J."/>
            <person name="Rogers J."/>
            <person name="Rogov P."/>
            <person name="Rutman M."/>
            <person name="Schupbach R."/>
            <person name="Seaman C."/>
            <person name="Settipalli S."/>
            <person name="Sharpe T."/>
            <person name="Sheridan J."/>
            <person name="Sherpa N."/>
            <person name="Shi J."/>
            <person name="Smirnov S."/>
            <person name="Smith C."/>
            <person name="Sougnez C."/>
            <person name="Spencer B."/>
            <person name="Stalker J."/>
            <person name="Stange-thomann N."/>
            <person name="Stavropoulos S."/>
            <person name="Stetson K."/>
            <person name="Stone C."/>
            <person name="Stone S."/>
            <person name="Stubbs M."/>
            <person name="Talamas J."/>
            <person name="Tchuinga P."/>
            <person name="Tenzing P."/>
            <person name="Tesfaye S."/>
            <person name="Theodore J."/>
            <person name="Thoulutsang Y."/>
            <person name="Topham K."/>
            <person name="Towey S."/>
            <person name="Tsamla T."/>
            <person name="Tsomo N."/>
            <person name="Vallee D."/>
            <person name="Vassiliev H."/>
            <person name="Venkataraman V."/>
            <person name="Vinson J."/>
            <person name="Vo A."/>
            <person name="Wade C."/>
            <person name="Wang S."/>
            <person name="Wangchuk T."/>
            <person name="Wangdi T."/>
            <person name="Whittaker C."/>
            <person name="Wilkinson J."/>
            <person name="Wu Y."/>
            <person name="Wyman D."/>
            <person name="Yadav S."/>
            <person name="Yang S."/>
            <person name="Yang X."/>
            <person name="Yeager S."/>
            <person name="Yee E."/>
            <person name="Young G."/>
            <person name="Zainoun J."/>
            <person name="Zembeck L."/>
            <person name="Zimmer A."/>
            <person name="Zody M."/>
            <person name="Lander E."/>
        </authorList>
    </citation>
    <scope>NUCLEOTIDE SEQUENCE [LARGE SCALE GENOMIC DNA]</scope>
</reference>
<dbReference type="eggNOG" id="ENOG502QUJT">
    <property type="taxonomic scope" value="Eukaryota"/>
</dbReference>
<evidence type="ECO:0000313" key="3">
    <source>
        <dbReference type="Ensembl" id="ENSCSAVP00000002975.1"/>
    </source>
</evidence>
<dbReference type="Ensembl" id="ENSCSAVT00000003020.1">
    <property type="protein sequence ID" value="ENSCSAVP00000002975.1"/>
    <property type="gene ID" value="ENSCSAVG00000001778.1"/>
</dbReference>